<feature type="active site" description="Proton donor" evidence="12">
    <location>
        <position position="203"/>
    </location>
</feature>
<dbReference type="EMBL" id="LTDM01000065">
    <property type="protein sequence ID" value="OLS01655.1"/>
    <property type="molecule type" value="Genomic_DNA"/>
</dbReference>
<dbReference type="InterPro" id="IPR005106">
    <property type="entry name" value="Asp/hSer_DH_NAD-bd"/>
</dbReference>
<evidence type="ECO:0000256" key="12">
    <source>
        <dbReference type="PIRSR" id="PIRSR000098-1"/>
    </source>
</evidence>
<keyword evidence="13 14" id="KW-0521">NADP</keyword>
<keyword evidence="7 14" id="KW-0791">Threonine biosynthesis</keyword>
<feature type="domain" description="Aspartate/homoserine dehydrogenase NAD-binding" evidence="17">
    <location>
        <begin position="8"/>
        <end position="127"/>
    </location>
</feature>
<keyword evidence="9" id="KW-0915">Sodium</keyword>
<feature type="binding site" evidence="13">
    <location>
        <position position="103"/>
    </location>
    <ligand>
        <name>NADPH</name>
        <dbReference type="ChEBI" id="CHEBI:57783"/>
    </ligand>
</feature>
<evidence type="ECO:0000259" key="17">
    <source>
        <dbReference type="Pfam" id="PF03447"/>
    </source>
</evidence>
<dbReference type="EC" id="1.1.1.3" evidence="4 14"/>
<evidence type="ECO:0000313" key="18">
    <source>
        <dbReference type="EMBL" id="OLS01655.1"/>
    </source>
</evidence>
<dbReference type="PANTHER" id="PTHR43331">
    <property type="entry name" value="HOMOSERINE DEHYDROGENASE"/>
    <property type="match status" value="1"/>
</dbReference>
<dbReference type="InterPro" id="IPR036291">
    <property type="entry name" value="NAD(P)-bd_dom_sf"/>
</dbReference>
<dbReference type="SUPFAM" id="SSF51735">
    <property type="entry name" value="NAD(P)-binding Rossmann-fold domains"/>
    <property type="match status" value="1"/>
</dbReference>
<dbReference type="NCBIfam" id="NF004976">
    <property type="entry name" value="PRK06349.1"/>
    <property type="match status" value="1"/>
</dbReference>
<dbReference type="GO" id="GO:0009086">
    <property type="term" value="P:methionine biosynthetic process"/>
    <property type="evidence" value="ECO:0007669"/>
    <property type="project" value="UniProtKB-KW"/>
</dbReference>
<evidence type="ECO:0000256" key="7">
    <source>
        <dbReference type="ARBA" id="ARBA00022697"/>
    </source>
</evidence>
<dbReference type="FunFam" id="3.30.360.10:FF:000005">
    <property type="entry name" value="Homoserine dehydrogenase"/>
    <property type="match status" value="1"/>
</dbReference>
<protein>
    <recommendedName>
        <fullName evidence="5 14">Homoserine dehydrogenase</fullName>
        <ecNumber evidence="4 14">1.1.1.3</ecNumber>
    </recommendedName>
</protein>
<evidence type="ECO:0000256" key="2">
    <source>
        <dbReference type="ARBA" id="ARBA00005062"/>
    </source>
</evidence>
<dbReference type="PANTHER" id="PTHR43331:SF1">
    <property type="entry name" value="HOMOSERINE DEHYDROGENASE"/>
    <property type="match status" value="1"/>
</dbReference>
<evidence type="ECO:0000256" key="9">
    <source>
        <dbReference type="ARBA" id="ARBA00023053"/>
    </source>
</evidence>
<gene>
    <name evidence="18" type="primary">hom</name>
    <name evidence="18" type="ORF">TICRE_24790</name>
</gene>
<dbReference type="PIRSF" id="PIRSF000098">
    <property type="entry name" value="Homoser_dehydrog"/>
    <property type="match status" value="1"/>
</dbReference>
<dbReference type="PROSITE" id="PS01042">
    <property type="entry name" value="HOMOSER_DHGENASE"/>
    <property type="match status" value="1"/>
</dbReference>
<comment type="catalytic activity">
    <reaction evidence="11">
        <text>L-homoserine + NADP(+) = L-aspartate 4-semialdehyde + NADPH + H(+)</text>
        <dbReference type="Rhea" id="RHEA:15761"/>
        <dbReference type="ChEBI" id="CHEBI:15378"/>
        <dbReference type="ChEBI" id="CHEBI:57476"/>
        <dbReference type="ChEBI" id="CHEBI:57783"/>
        <dbReference type="ChEBI" id="CHEBI:58349"/>
        <dbReference type="ChEBI" id="CHEBI:537519"/>
        <dbReference type="EC" id="1.1.1.3"/>
    </reaction>
    <physiologicalReaction direction="right-to-left" evidence="11">
        <dbReference type="Rhea" id="RHEA:15763"/>
    </physiologicalReaction>
</comment>
<evidence type="ECO:0000256" key="3">
    <source>
        <dbReference type="ARBA" id="ARBA00006753"/>
    </source>
</evidence>
<dbReference type="RefSeq" id="WP_075728524.1">
    <property type="nucleotide sequence ID" value="NZ_LTDM01000065.1"/>
</dbReference>
<feature type="binding site" evidence="13">
    <location>
        <position position="188"/>
    </location>
    <ligand>
        <name>L-homoserine</name>
        <dbReference type="ChEBI" id="CHEBI:57476"/>
    </ligand>
</feature>
<evidence type="ECO:0000256" key="6">
    <source>
        <dbReference type="ARBA" id="ARBA00022605"/>
    </source>
</evidence>
<keyword evidence="8 14" id="KW-0560">Oxidoreductase</keyword>
<dbReference type="GO" id="GO:0009088">
    <property type="term" value="P:threonine biosynthetic process"/>
    <property type="evidence" value="ECO:0007669"/>
    <property type="project" value="UniProtKB-UniPathway"/>
</dbReference>
<dbReference type="SUPFAM" id="SSF55347">
    <property type="entry name" value="Glyceraldehyde-3-phosphate dehydrogenase-like, C-terminal domain"/>
    <property type="match status" value="1"/>
</dbReference>
<dbReference type="Gene3D" id="3.40.50.720">
    <property type="entry name" value="NAD(P)-binding Rossmann-like Domain"/>
    <property type="match status" value="1"/>
</dbReference>
<dbReference type="InterPro" id="IPR019811">
    <property type="entry name" value="HDH_CS"/>
</dbReference>
<reference evidence="18 19" key="1">
    <citation type="submission" date="2016-02" db="EMBL/GenBank/DDBJ databases">
        <title>Genome sequence of Tissierella creatinophila DSM 6911.</title>
        <authorList>
            <person name="Poehlein A."/>
            <person name="Daniel R."/>
        </authorList>
    </citation>
    <scope>NUCLEOTIDE SEQUENCE [LARGE SCALE GENOMIC DNA]</scope>
    <source>
        <strain evidence="18 19">DSM 6911</strain>
    </source>
</reference>
<dbReference type="InterPro" id="IPR001342">
    <property type="entry name" value="HDH_cat"/>
</dbReference>
<comment type="pathway">
    <text evidence="2 14">Amino-acid biosynthesis; L-methionine biosynthesis via de novo pathway; L-homoserine from L-aspartate: step 3/3.</text>
</comment>
<evidence type="ECO:0000259" key="16">
    <source>
        <dbReference type="Pfam" id="PF00742"/>
    </source>
</evidence>
<evidence type="ECO:0000256" key="15">
    <source>
        <dbReference type="RuleBase" id="RU004171"/>
    </source>
</evidence>
<dbReference type="Pfam" id="PF00742">
    <property type="entry name" value="Homoserine_dh"/>
    <property type="match status" value="1"/>
</dbReference>
<comment type="caution">
    <text evidence="18">The sequence shown here is derived from an EMBL/GenBank/DDBJ whole genome shotgun (WGS) entry which is preliminary data.</text>
</comment>
<feature type="binding site" evidence="13">
    <location>
        <begin position="7"/>
        <end position="14"/>
    </location>
    <ligand>
        <name>NADP(+)</name>
        <dbReference type="ChEBI" id="CHEBI:58349"/>
    </ligand>
</feature>
<evidence type="ECO:0000256" key="8">
    <source>
        <dbReference type="ARBA" id="ARBA00023002"/>
    </source>
</evidence>
<feature type="domain" description="Homoserine dehydrogenase catalytic" evidence="16">
    <location>
        <begin position="135"/>
        <end position="313"/>
    </location>
</feature>
<dbReference type="GO" id="GO:0004412">
    <property type="term" value="F:homoserine dehydrogenase activity"/>
    <property type="evidence" value="ECO:0007669"/>
    <property type="project" value="UniProtKB-EC"/>
</dbReference>
<dbReference type="UniPathway" id="UPA00051">
    <property type="reaction ID" value="UER00465"/>
</dbReference>
<keyword evidence="19" id="KW-1185">Reference proteome</keyword>
<dbReference type="InterPro" id="IPR016204">
    <property type="entry name" value="HDH"/>
</dbReference>
<name>A0A1U7M301_TISCR</name>
<evidence type="ECO:0000256" key="4">
    <source>
        <dbReference type="ARBA" id="ARBA00013213"/>
    </source>
</evidence>
<organism evidence="18 19">
    <name type="scientific">Tissierella creatinophila DSM 6911</name>
    <dbReference type="NCBI Taxonomy" id="1123403"/>
    <lineage>
        <taxon>Bacteria</taxon>
        <taxon>Bacillati</taxon>
        <taxon>Bacillota</taxon>
        <taxon>Tissierellia</taxon>
        <taxon>Tissierellales</taxon>
        <taxon>Tissierellaceae</taxon>
        <taxon>Tissierella</taxon>
    </lineage>
</organism>
<keyword evidence="6 14" id="KW-0028">Amino-acid biosynthesis</keyword>
<evidence type="ECO:0000256" key="10">
    <source>
        <dbReference type="ARBA" id="ARBA00023167"/>
    </source>
</evidence>
<keyword evidence="10 14" id="KW-0486">Methionine biosynthesis</keyword>
<dbReference type="Proteomes" id="UP000186112">
    <property type="component" value="Unassembled WGS sequence"/>
</dbReference>
<dbReference type="AlphaFoldDB" id="A0A1U7M301"/>
<dbReference type="Gene3D" id="3.30.360.10">
    <property type="entry name" value="Dihydrodipicolinate Reductase, domain 2"/>
    <property type="match status" value="1"/>
</dbReference>
<evidence type="ECO:0000256" key="13">
    <source>
        <dbReference type="PIRSR" id="PIRSR000098-2"/>
    </source>
</evidence>
<comment type="pathway">
    <text evidence="1 14">Amino-acid biosynthesis; L-threonine biosynthesis; L-threonine from L-aspartate: step 3/5.</text>
</comment>
<dbReference type="OrthoDB" id="9808167at2"/>
<evidence type="ECO:0000313" key="19">
    <source>
        <dbReference type="Proteomes" id="UP000186112"/>
    </source>
</evidence>
<dbReference type="Gene3D" id="3.30.70.260">
    <property type="match status" value="1"/>
</dbReference>
<dbReference type="UniPathway" id="UPA00050">
    <property type="reaction ID" value="UER00063"/>
</dbReference>
<evidence type="ECO:0000256" key="11">
    <source>
        <dbReference type="ARBA" id="ARBA00048841"/>
    </source>
</evidence>
<evidence type="ECO:0000256" key="1">
    <source>
        <dbReference type="ARBA" id="ARBA00005056"/>
    </source>
</evidence>
<sequence length="404" mass="44682">MINIGLLGLGVVGTGVVEILEERQREISLLVGEEINIKKVLVKNVNKKRDVSLKQNTIVSNFEEILNDDEITIVIEVTSDIDKSYEYIKAALNKGKSVVTANKALVSKYFEELSSLADEKGVSFLYEASVGGGIPIIKPLKEEIILNEITDVQGILNGTCNYILTRMFNEGLDYSEVLTNAQELGYAEMNPAADVEGDDTLRKLRILGSLSLQGKVGEEDIILEGINKITSFDVRQIKLMQSTVKLIGEVMELDDGYNALVLPTIVKNNSYFASVNMAYNAVIFKGDNIGELKFYGSGAGKLPTGDAVLRDVLDIALGYNRKANPLGDKTLKNNNSEFKSKFYLRISDSTEKIVKSLEDISEKVLSTKENIAILTREIELKKIMDTISSLGIEKDEYFIARILD</sequence>
<dbReference type="Pfam" id="PF03447">
    <property type="entry name" value="NAD_binding_3"/>
    <property type="match status" value="1"/>
</dbReference>
<accession>A0A1U7M301</accession>
<dbReference type="GO" id="GO:0050661">
    <property type="term" value="F:NADP binding"/>
    <property type="evidence" value="ECO:0007669"/>
    <property type="project" value="InterPro"/>
</dbReference>
<comment type="similarity">
    <text evidence="3 15">Belongs to the homoserine dehydrogenase family.</text>
</comment>
<evidence type="ECO:0000256" key="5">
    <source>
        <dbReference type="ARBA" id="ARBA00013376"/>
    </source>
</evidence>
<evidence type="ECO:0000256" key="14">
    <source>
        <dbReference type="RuleBase" id="RU000579"/>
    </source>
</evidence>
<proteinExistence type="inferred from homology"/>